<evidence type="ECO:0000256" key="4">
    <source>
        <dbReference type="ARBA" id="ARBA00022692"/>
    </source>
</evidence>
<dbReference type="SUPFAM" id="SSF48403">
    <property type="entry name" value="Ankyrin repeat"/>
    <property type="match status" value="1"/>
</dbReference>
<accession>A0A1G4MBI1</accession>
<keyword evidence="10" id="KW-0449">Lipoprotein</keyword>
<dbReference type="Pfam" id="PF01529">
    <property type="entry name" value="DHHC"/>
    <property type="match status" value="1"/>
</dbReference>
<organism evidence="17 18">
    <name type="scientific">Lachancea fermentati</name>
    <name type="common">Zygosaccharomyces fermentati</name>
    <dbReference type="NCBI Taxonomy" id="4955"/>
    <lineage>
        <taxon>Eukaryota</taxon>
        <taxon>Fungi</taxon>
        <taxon>Dikarya</taxon>
        <taxon>Ascomycota</taxon>
        <taxon>Saccharomycotina</taxon>
        <taxon>Saccharomycetes</taxon>
        <taxon>Saccharomycetales</taxon>
        <taxon>Saccharomycetaceae</taxon>
        <taxon>Lachancea</taxon>
    </lineage>
</organism>
<feature type="region of interest" description="Disordered" evidence="15">
    <location>
        <begin position="31"/>
        <end position="52"/>
    </location>
</feature>
<keyword evidence="11 14" id="KW-0012">Acyltransferase</keyword>
<dbReference type="PROSITE" id="PS50216">
    <property type="entry name" value="DHHC"/>
    <property type="match status" value="1"/>
</dbReference>
<feature type="transmembrane region" description="Helical" evidence="14">
    <location>
        <begin position="198"/>
        <end position="217"/>
    </location>
</feature>
<dbReference type="OrthoDB" id="6781668at2759"/>
<feature type="transmembrane region" description="Helical" evidence="14">
    <location>
        <begin position="400"/>
        <end position="417"/>
    </location>
</feature>
<evidence type="ECO:0000256" key="1">
    <source>
        <dbReference type="ARBA" id="ARBA00004141"/>
    </source>
</evidence>
<dbReference type="Gene3D" id="1.25.40.20">
    <property type="entry name" value="Ankyrin repeat-containing domain"/>
    <property type="match status" value="1"/>
</dbReference>
<dbReference type="InterPro" id="IPR002110">
    <property type="entry name" value="Ankyrin_rpt"/>
</dbReference>
<protein>
    <recommendedName>
        <fullName evidence="14">Palmitoyltransferase</fullName>
        <ecNumber evidence="14">2.3.1.225</ecNumber>
    </recommendedName>
</protein>
<keyword evidence="6 14" id="KW-1133">Transmembrane helix</keyword>
<evidence type="ECO:0000259" key="16">
    <source>
        <dbReference type="Pfam" id="PF01529"/>
    </source>
</evidence>
<dbReference type="PROSITE" id="PS50088">
    <property type="entry name" value="ANK_REPEAT"/>
    <property type="match status" value="3"/>
</dbReference>
<dbReference type="STRING" id="4955.A0A1G4MBI1"/>
<dbReference type="GO" id="GO:0016020">
    <property type="term" value="C:membrane"/>
    <property type="evidence" value="ECO:0007669"/>
    <property type="project" value="UniProtKB-SubCell"/>
</dbReference>
<dbReference type="InterPro" id="IPR001594">
    <property type="entry name" value="Palmitoyltrfase_DHHC"/>
</dbReference>
<keyword evidence="18" id="KW-1185">Reference proteome</keyword>
<dbReference type="PANTHER" id="PTHR24161:SF85">
    <property type="entry name" value="PALMITOYLTRANSFERASE HIP14"/>
    <property type="match status" value="1"/>
</dbReference>
<dbReference type="Proteomes" id="UP000190831">
    <property type="component" value="Chromosome D"/>
</dbReference>
<feature type="domain" description="Palmitoyltransferase DHHC" evidence="16">
    <location>
        <begin position="446"/>
        <end position="580"/>
    </location>
</feature>
<evidence type="ECO:0000256" key="11">
    <source>
        <dbReference type="ARBA" id="ARBA00023315"/>
    </source>
</evidence>
<dbReference type="EMBL" id="LT598492">
    <property type="protein sequence ID" value="SCW01241.1"/>
    <property type="molecule type" value="Genomic_DNA"/>
</dbReference>
<dbReference type="FunFam" id="1.25.40.20:FF:000301">
    <property type="entry name" value="Palmitoyltransferase"/>
    <property type="match status" value="1"/>
</dbReference>
<feature type="repeat" description="ANK" evidence="13">
    <location>
        <begin position="90"/>
        <end position="122"/>
    </location>
</feature>
<feature type="transmembrane region" description="Helical" evidence="14">
    <location>
        <begin position="495"/>
        <end position="514"/>
    </location>
</feature>
<comment type="caution">
    <text evidence="14">Lacks conserved residue(s) required for the propagation of feature annotation.</text>
</comment>
<keyword evidence="9" id="KW-0564">Palmitate</keyword>
<keyword evidence="4 14" id="KW-0812">Transmembrane</keyword>
<evidence type="ECO:0000256" key="9">
    <source>
        <dbReference type="ARBA" id="ARBA00023139"/>
    </source>
</evidence>
<reference evidence="17 18" key="1">
    <citation type="submission" date="2016-03" db="EMBL/GenBank/DDBJ databases">
        <authorList>
            <person name="Devillers H."/>
        </authorList>
    </citation>
    <scope>NUCLEOTIDE SEQUENCE [LARGE SCALE GENOMIC DNA]</scope>
    <source>
        <strain evidence="17">CBS 6772</strain>
    </source>
</reference>
<comment type="domain">
    <text evidence="14">The DHHC domain is required for palmitoyltransferase activity.</text>
</comment>
<feature type="repeat" description="ANK" evidence="13">
    <location>
        <begin position="124"/>
        <end position="156"/>
    </location>
</feature>
<evidence type="ECO:0000256" key="15">
    <source>
        <dbReference type="SAM" id="MobiDB-lite"/>
    </source>
</evidence>
<dbReference type="GO" id="GO:0005794">
    <property type="term" value="C:Golgi apparatus"/>
    <property type="evidence" value="ECO:0007669"/>
    <property type="project" value="UniProtKB-ARBA"/>
</dbReference>
<evidence type="ECO:0000256" key="6">
    <source>
        <dbReference type="ARBA" id="ARBA00022989"/>
    </source>
</evidence>
<keyword evidence="5" id="KW-0677">Repeat</keyword>
<dbReference type="AlphaFoldDB" id="A0A1G4MBI1"/>
<dbReference type="PROSITE" id="PS50297">
    <property type="entry name" value="ANK_REP_REGION"/>
    <property type="match status" value="3"/>
</dbReference>
<evidence type="ECO:0000256" key="14">
    <source>
        <dbReference type="RuleBase" id="RU079119"/>
    </source>
</evidence>
<evidence type="ECO:0000256" key="7">
    <source>
        <dbReference type="ARBA" id="ARBA00023043"/>
    </source>
</evidence>
<feature type="transmembrane region" description="Helical" evidence="14">
    <location>
        <begin position="367"/>
        <end position="388"/>
    </location>
</feature>
<dbReference type="Pfam" id="PF12796">
    <property type="entry name" value="Ank_2"/>
    <property type="match status" value="2"/>
</dbReference>
<evidence type="ECO:0000256" key="12">
    <source>
        <dbReference type="ARBA" id="ARBA00048048"/>
    </source>
</evidence>
<feature type="transmembrane region" description="Helical" evidence="14">
    <location>
        <begin position="546"/>
        <end position="570"/>
    </location>
</feature>
<feature type="transmembrane region" description="Helical" evidence="14">
    <location>
        <begin position="328"/>
        <end position="355"/>
    </location>
</feature>
<gene>
    <name evidence="17" type="ORF">LAFE_0D08240G</name>
</gene>
<evidence type="ECO:0000256" key="13">
    <source>
        <dbReference type="PROSITE-ProRule" id="PRU00023"/>
    </source>
</evidence>
<evidence type="ECO:0000313" key="18">
    <source>
        <dbReference type="Proteomes" id="UP000190831"/>
    </source>
</evidence>
<dbReference type="InterPro" id="IPR036770">
    <property type="entry name" value="Ankyrin_rpt-contain_sf"/>
</dbReference>
<proteinExistence type="inferred from homology"/>
<comment type="similarity">
    <text evidence="2">Belongs to the DHHC palmitoyltransferase family. AKR/ZDHHC17 subfamily.</text>
</comment>
<feature type="transmembrane region" description="Helical" evidence="14">
    <location>
        <begin position="161"/>
        <end position="183"/>
    </location>
</feature>
<feature type="repeat" description="ANK" evidence="13">
    <location>
        <begin position="227"/>
        <end position="259"/>
    </location>
</feature>
<evidence type="ECO:0000313" key="17">
    <source>
        <dbReference type="EMBL" id="SCW01241.1"/>
    </source>
</evidence>
<feature type="compositionally biased region" description="Polar residues" evidence="15">
    <location>
        <begin position="31"/>
        <end position="47"/>
    </location>
</feature>
<keyword evidence="7 13" id="KW-0040">ANK repeat</keyword>
<dbReference type="SMART" id="SM00248">
    <property type="entry name" value="ANK"/>
    <property type="match status" value="5"/>
</dbReference>
<dbReference type="GO" id="GO:0019706">
    <property type="term" value="F:protein-cysteine S-palmitoyltransferase activity"/>
    <property type="evidence" value="ECO:0007669"/>
    <property type="project" value="UniProtKB-EC"/>
</dbReference>
<evidence type="ECO:0000256" key="8">
    <source>
        <dbReference type="ARBA" id="ARBA00023136"/>
    </source>
</evidence>
<name>A0A1G4MBI1_LACFM</name>
<evidence type="ECO:0000256" key="2">
    <source>
        <dbReference type="ARBA" id="ARBA00010104"/>
    </source>
</evidence>
<comment type="catalytic activity">
    <reaction evidence="12 14">
        <text>L-cysteinyl-[protein] + hexadecanoyl-CoA = S-hexadecanoyl-L-cysteinyl-[protein] + CoA</text>
        <dbReference type="Rhea" id="RHEA:36683"/>
        <dbReference type="Rhea" id="RHEA-COMP:10131"/>
        <dbReference type="Rhea" id="RHEA-COMP:11032"/>
        <dbReference type="ChEBI" id="CHEBI:29950"/>
        <dbReference type="ChEBI" id="CHEBI:57287"/>
        <dbReference type="ChEBI" id="CHEBI:57379"/>
        <dbReference type="ChEBI" id="CHEBI:74151"/>
        <dbReference type="EC" id="2.3.1.225"/>
    </reaction>
</comment>
<feature type="transmembrane region" description="Helical" evidence="14">
    <location>
        <begin position="302"/>
        <end position="322"/>
    </location>
</feature>
<dbReference type="OMA" id="FWVGFRY"/>
<dbReference type="PANTHER" id="PTHR24161">
    <property type="entry name" value="ANK_REP_REGION DOMAIN-CONTAINING PROTEIN-RELATED"/>
    <property type="match status" value="1"/>
</dbReference>
<comment type="subcellular location">
    <subcellularLocation>
        <location evidence="1">Membrane</location>
        <topology evidence="1">Multi-pass membrane protein</topology>
    </subcellularLocation>
</comment>
<evidence type="ECO:0000256" key="10">
    <source>
        <dbReference type="ARBA" id="ARBA00023288"/>
    </source>
</evidence>
<evidence type="ECO:0000256" key="5">
    <source>
        <dbReference type="ARBA" id="ARBA00022737"/>
    </source>
</evidence>
<evidence type="ECO:0000256" key="3">
    <source>
        <dbReference type="ARBA" id="ARBA00022679"/>
    </source>
</evidence>
<dbReference type="EC" id="2.3.1.225" evidence="14"/>
<keyword evidence="3 14" id="KW-0808">Transferase</keyword>
<keyword evidence="8 14" id="KW-0472">Membrane</keyword>
<sequence>MTGLTETLDSVSQVNSMEDISISSIQPITSNRSAESLIPNNPSPENESSTHEDPILNKYKEACQHGDLAVVKEMIETGLIDVRHDYTEKERISGLHWASINNRLSVVKYLVAKGADVNFPGGGLNATPLHWAARYGYVYIVDFLLENKADPTLTDDQGFNLLHLSINSSNIMLVLYVLFFVVGEKVNIDCTDPNGRTALLWAAYQGDSLSVAALLYFKANYKIVDNKGFSPLHWGTVKGQPQVLKELIANGADFFQKTSDNKDCFVISQEMNTVESLNNALYECGFNKEGYPITRLFKRPTLAKIVTFIMPWLAMGILFKSIAIMHPIFSICFSILFGFGIYQFLAKLVIPSYYLKKDRNLLLKTPFFAGILSATLFWTSFIWIIKMISLTISEEPKTNALFMFFFVMTTTLFMKLVSSDPGSIPKDSDHDKIKSIIKQLLEIGKFDAKHFCIHSFVRKPLRSKYSSFSKALIARFDHFCPWIYNDVGLKNHKNFLFFILCLEMGVLTYAKLSLEYFDALEDKYDKDLECWLLSEDLCSGYHYDRFAFILLGWTCFQGIWVFSLIVVQFFQMLKGLTNYELSDLSKQAHSHNIINEYFTTTPTELMDEQELRDMNEPALEQQSPLHQKSRTCFGMCCALIGFDQMVLLVKETLGLVQRSERRPVSRLKLLSDYGWKTNLKDFWLTSDTTAPLWQRLFFSPTNFKALLNGTQVNYAELYNLPEHYIRPEEIV</sequence>